<evidence type="ECO:0000313" key="3">
    <source>
        <dbReference type="Proteomes" id="UP001162972"/>
    </source>
</evidence>
<accession>A0AAD6PIQ2</accession>
<evidence type="ECO:0000313" key="2">
    <source>
        <dbReference type="EMBL" id="KAJ6431231.1"/>
    </source>
</evidence>
<proteinExistence type="predicted"/>
<organism evidence="2 3">
    <name type="scientific">Salix udensis</name>
    <dbReference type="NCBI Taxonomy" id="889485"/>
    <lineage>
        <taxon>Eukaryota</taxon>
        <taxon>Viridiplantae</taxon>
        <taxon>Streptophyta</taxon>
        <taxon>Embryophyta</taxon>
        <taxon>Tracheophyta</taxon>
        <taxon>Spermatophyta</taxon>
        <taxon>Magnoliopsida</taxon>
        <taxon>eudicotyledons</taxon>
        <taxon>Gunneridae</taxon>
        <taxon>Pentapetalae</taxon>
        <taxon>rosids</taxon>
        <taxon>fabids</taxon>
        <taxon>Malpighiales</taxon>
        <taxon>Salicaceae</taxon>
        <taxon>Saliceae</taxon>
        <taxon>Salix</taxon>
    </lineage>
</organism>
<dbReference type="EMBL" id="JAPFFJ010000003">
    <property type="protein sequence ID" value="KAJ6431231.1"/>
    <property type="molecule type" value="Genomic_DNA"/>
</dbReference>
<sequence>MRETVSTHRAGLLSRNGHQQRSLSIPNGSHASPYHYQYPRKSPKVNGNFEGKNGGTCLCVVFRMMTFPQGMDNVKGQVRLVAQNIYQPCLTAVRKMFKDH</sequence>
<protein>
    <submittedName>
        <fullName evidence="2">Uncharacterized protein</fullName>
    </submittedName>
</protein>
<evidence type="ECO:0000256" key="1">
    <source>
        <dbReference type="SAM" id="MobiDB-lite"/>
    </source>
</evidence>
<reference evidence="2 3" key="1">
    <citation type="journal article" date="2023" name="Int. J. Mol. Sci.">
        <title>De Novo Assembly and Annotation of 11 Diverse Shrub Willow (Salix) Genomes Reveals Novel Gene Organization in Sex-Linked Regions.</title>
        <authorList>
            <person name="Hyden B."/>
            <person name="Feng K."/>
            <person name="Yates T.B."/>
            <person name="Jawdy S."/>
            <person name="Cereghino C."/>
            <person name="Smart L.B."/>
            <person name="Muchero W."/>
        </authorList>
    </citation>
    <scope>NUCLEOTIDE SEQUENCE [LARGE SCALE GENOMIC DNA]</scope>
    <source>
        <tissue evidence="2">Shoot tip</tissue>
    </source>
</reference>
<feature type="region of interest" description="Disordered" evidence="1">
    <location>
        <begin position="1"/>
        <end position="42"/>
    </location>
</feature>
<dbReference type="AlphaFoldDB" id="A0AAD6PIQ2"/>
<keyword evidence="3" id="KW-1185">Reference proteome</keyword>
<feature type="compositionally biased region" description="Polar residues" evidence="1">
    <location>
        <begin position="16"/>
        <end position="30"/>
    </location>
</feature>
<comment type="caution">
    <text evidence="2">The sequence shown here is derived from an EMBL/GenBank/DDBJ whole genome shotgun (WGS) entry which is preliminary data.</text>
</comment>
<gene>
    <name evidence="2" type="ORF">OIU84_018678</name>
</gene>
<name>A0AAD6PIQ2_9ROSI</name>
<dbReference type="Proteomes" id="UP001162972">
    <property type="component" value="Chromosome 10"/>
</dbReference>